<dbReference type="AlphaFoldDB" id="W7FZB1"/>
<dbReference type="InterPro" id="IPR036361">
    <property type="entry name" value="SAP_dom_sf"/>
</dbReference>
<feature type="compositionally biased region" description="Basic residues" evidence="1">
    <location>
        <begin position="35"/>
        <end position="48"/>
    </location>
</feature>
<feature type="domain" description="SAP" evidence="2">
    <location>
        <begin position="3"/>
        <end position="27"/>
    </location>
</feature>
<reference evidence="3" key="1">
    <citation type="submission" date="2013-02" db="EMBL/GenBank/DDBJ databases">
        <title>The Genome Sequence of Plasmodium falciparum Santa Lucia.</title>
        <authorList>
            <consortium name="The Broad Institute Genome Sequencing Platform"/>
            <consortium name="The Broad Institute Genome Sequencing Center for Infectious Disease"/>
            <person name="Neafsey D."/>
            <person name="Cheeseman I."/>
            <person name="Volkman S."/>
            <person name="Adams J."/>
            <person name="Walker B."/>
            <person name="Young S.K."/>
            <person name="Zeng Q."/>
            <person name="Gargeya S."/>
            <person name="Fitzgerald M."/>
            <person name="Haas B."/>
            <person name="Abouelleil A."/>
            <person name="Alvarado L."/>
            <person name="Arachchi H.M."/>
            <person name="Berlin A.M."/>
            <person name="Chapman S.B."/>
            <person name="Dewar J."/>
            <person name="Goldberg J."/>
            <person name="Griggs A."/>
            <person name="Gujja S."/>
            <person name="Hansen M."/>
            <person name="Howarth C."/>
            <person name="Imamovic A."/>
            <person name="Larimer J."/>
            <person name="McCowan C."/>
            <person name="Murphy C."/>
            <person name="Neiman D."/>
            <person name="Pearson M."/>
            <person name="Priest M."/>
            <person name="Roberts A."/>
            <person name="Saif S."/>
            <person name="Shea T."/>
            <person name="Sisk P."/>
            <person name="Sykes S."/>
            <person name="Wortman J."/>
            <person name="Nusbaum C."/>
            <person name="Birren B."/>
        </authorList>
    </citation>
    <scope>NUCLEOTIDE SEQUENCE [LARGE SCALE GENOMIC DNA]</scope>
    <source>
        <strain evidence="3">Santa Lucia</strain>
    </source>
</reference>
<feature type="non-terminal residue" evidence="3">
    <location>
        <position position="55"/>
    </location>
</feature>
<name>W7FZB1_PLAFA</name>
<evidence type="ECO:0000313" key="3">
    <source>
        <dbReference type="EMBL" id="EUT86497.1"/>
    </source>
</evidence>
<proteinExistence type="predicted"/>
<dbReference type="Proteomes" id="UP000030666">
    <property type="component" value="Unassembled WGS sequence"/>
</dbReference>
<feature type="region of interest" description="Disordered" evidence="1">
    <location>
        <begin position="35"/>
        <end position="55"/>
    </location>
</feature>
<sequence length="55" mass="6491">MSNYQNLKCSELKDLLAKRGLPSHGKKINIKLHKLRKAKKKKKKKKKKNYDIISK</sequence>
<dbReference type="Pfam" id="PF02037">
    <property type="entry name" value="SAP"/>
    <property type="match status" value="1"/>
</dbReference>
<dbReference type="EMBL" id="KE123492">
    <property type="protein sequence ID" value="EUT86497.1"/>
    <property type="molecule type" value="Genomic_DNA"/>
</dbReference>
<dbReference type="Gene3D" id="1.10.720.30">
    <property type="entry name" value="SAP domain"/>
    <property type="match status" value="1"/>
</dbReference>
<organism evidence="3">
    <name type="scientific">Plasmodium falciparum Santa Lucia</name>
    <dbReference type="NCBI Taxonomy" id="478859"/>
    <lineage>
        <taxon>Eukaryota</taxon>
        <taxon>Sar</taxon>
        <taxon>Alveolata</taxon>
        <taxon>Apicomplexa</taxon>
        <taxon>Aconoidasida</taxon>
        <taxon>Haemosporida</taxon>
        <taxon>Plasmodiidae</taxon>
        <taxon>Plasmodium</taxon>
        <taxon>Plasmodium (Laverania)</taxon>
    </lineage>
</organism>
<protein>
    <recommendedName>
        <fullName evidence="2">SAP domain-containing protein</fullName>
    </recommendedName>
</protein>
<gene>
    <name evidence="3" type="ORF">PFAG_02366</name>
</gene>
<dbReference type="InterPro" id="IPR003034">
    <property type="entry name" value="SAP_dom"/>
</dbReference>
<accession>W7FZB1</accession>
<evidence type="ECO:0000256" key="1">
    <source>
        <dbReference type="SAM" id="MobiDB-lite"/>
    </source>
</evidence>
<dbReference type="SUPFAM" id="SSF68906">
    <property type="entry name" value="SAP domain"/>
    <property type="match status" value="1"/>
</dbReference>
<evidence type="ECO:0000259" key="2">
    <source>
        <dbReference type="Pfam" id="PF02037"/>
    </source>
</evidence>